<dbReference type="PANTHER" id="PTHR42711:SF5">
    <property type="entry name" value="ABC TRANSPORTER ATP-BINDING PROTEIN NATA"/>
    <property type="match status" value="1"/>
</dbReference>
<dbReference type="InterPro" id="IPR027417">
    <property type="entry name" value="P-loop_NTPase"/>
</dbReference>
<keyword evidence="6 8" id="KW-0067">ATP-binding</keyword>
<dbReference type="PROSITE" id="PS00211">
    <property type="entry name" value="ABC_TRANSPORTER_1"/>
    <property type="match status" value="1"/>
</dbReference>
<dbReference type="Gene3D" id="3.40.50.300">
    <property type="entry name" value="P-loop containing nucleotide triphosphate hydrolases"/>
    <property type="match status" value="1"/>
</dbReference>
<dbReference type="EMBL" id="SSGG01000008">
    <property type="protein sequence ID" value="TXI38801.1"/>
    <property type="molecule type" value="Genomic_DNA"/>
</dbReference>
<dbReference type="InterPro" id="IPR050763">
    <property type="entry name" value="ABC_transporter_ATP-binding"/>
</dbReference>
<keyword evidence="2" id="KW-0813">Transport</keyword>
<evidence type="ECO:0000256" key="1">
    <source>
        <dbReference type="ARBA" id="ARBA00005417"/>
    </source>
</evidence>
<evidence type="ECO:0000256" key="4">
    <source>
        <dbReference type="ARBA" id="ARBA00022475"/>
    </source>
</evidence>
<name>A0A5C7WL36_METME</name>
<evidence type="ECO:0000256" key="2">
    <source>
        <dbReference type="ARBA" id="ARBA00022448"/>
    </source>
</evidence>
<evidence type="ECO:0000313" key="9">
    <source>
        <dbReference type="Proteomes" id="UP000321374"/>
    </source>
</evidence>
<evidence type="ECO:0000313" key="8">
    <source>
        <dbReference type="EMBL" id="TXI38801.1"/>
    </source>
</evidence>
<protein>
    <submittedName>
        <fullName evidence="8">ABC transporter ATP-binding protein</fullName>
    </submittedName>
</protein>
<dbReference type="SUPFAM" id="SSF52540">
    <property type="entry name" value="P-loop containing nucleoside triphosphate hydrolases"/>
    <property type="match status" value="1"/>
</dbReference>
<keyword evidence="4" id="KW-0472">Membrane</keyword>
<dbReference type="PANTHER" id="PTHR42711">
    <property type="entry name" value="ABC TRANSPORTER ATP-BINDING PROTEIN"/>
    <property type="match status" value="1"/>
</dbReference>
<evidence type="ECO:0000259" key="7">
    <source>
        <dbReference type="PROSITE" id="PS50893"/>
    </source>
</evidence>
<keyword evidence="5" id="KW-0547">Nucleotide-binding</keyword>
<sequence>MDEMIQTLYLTKTYPGKEHGGHHKNTVKVLDNLFIKINGGKVTALLGPNGAGKTTLLRILAGIETADTGAIYLNDHYAEDDHSSIAYLSDGSMLYPRLTGYENIRYFGELHGLSLGAIGQRINVLDQHLELQPLLAKRAGTCSLGERMRLLLARALIHDPQIIILDEPMNGLDLASVRKLRDYLGYLVSEAGGRKCVLFSTHHMHEVEKIASDVIILVKGQIKAAGTVEQIVASMGTQDFEEAFFRLAFQESSQ</sequence>
<dbReference type="Pfam" id="PF00005">
    <property type="entry name" value="ABC_tran"/>
    <property type="match status" value="1"/>
</dbReference>
<dbReference type="AlphaFoldDB" id="A0A5C7WL36"/>
<comment type="similarity">
    <text evidence="1">Belongs to the ABC transporter superfamily.</text>
</comment>
<dbReference type="GO" id="GO:0016887">
    <property type="term" value="F:ATP hydrolysis activity"/>
    <property type="evidence" value="ECO:0007669"/>
    <property type="project" value="InterPro"/>
</dbReference>
<organism evidence="8 9">
    <name type="scientific">Methylophilus methylotrophus</name>
    <name type="common">Bacterium W3A1</name>
    <dbReference type="NCBI Taxonomy" id="17"/>
    <lineage>
        <taxon>Bacteria</taxon>
        <taxon>Pseudomonadati</taxon>
        <taxon>Pseudomonadota</taxon>
        <taxon>Betaproteobacteria</taxon>
        <taxon>Nitrosomonadales</taxon>
        <taxon>Methylophilaceae</taxon>
        <taxon>Methylophilus</taxon>
    </lineage>
</organism>
<gene>
    <name evidence="8" type="ORF">E6Q51_00450</name>
</gene>
<dbReference type="GO" id="GO:0005524">
    <property type="term" value="F:ATP binding"/>
    <property type="evidence" value="ECO:0007669"/>
    <property type="project" value="UniProtKB-KW"/>
</dbReference>
<feature type="domain" description="ABC transporter" evidence="7">
    <location>
        <begin position="5"/>
        <end position="244"/>
    </location>
</feature>
<keyword evidence="3" id="KW-0536">Nodulation</keyword>
<dbReference type="PROSITE" id="PS50893">
    <property type="entry name" value="ABC_TRANSPORTER_2"/>
    <property type="match status" value="1"/>
</dbReference>
<dbReference type="Proteomes" id="UP000321374">
    <property type="component" value="Unassembled WGS sequence"/>
</dbReference>
<accession>A0A5C7WL36</accession>
<dbReference type="SMART" id="SM00382">
    <property type="entry name" value="AAA"/>
    <property type="match status" value="1"/>
</dbReference>
<reference evidence="8 9" key="1">
    <citation type="submission" date="2018-09" db="EMBL/GenBank/DDBJ databases">
        <title>Metagenome Assembled Genomes from an Advanced Water Purification Facility.</title>
        <authorList>
            <person name="Stamps B.W."/>
            <person name="Spear J.R."/>
        </authorList>
    </citation>
    <scope>NUCLEOTIDE SEQUENCE [LARGE SCALE GENOMIC DNA]</scope>
    <source>
        <strain evidence="8">Bin_42_2</strain>
    </source>
</reference>
<dbReference type="InterPro" id="IPR003593">
    <property type="entry name" value="AAA+_ATPase"/>
</dbReference>
<dbReference type="InterPro" id="IPR003439">
    <property type="entry name" value="ABC_transporter-like_ATP-bd"/>
</dbReference>
<comment type="caution">
    <text evidence="8">The sequence shown here is derived from an EMBL/GenBank/DDBJ whole genome shotgun (WGS) entry which is preliminary data.</text>
</comment>
<evidence type="ECO:0000256" key="5">
    <source>
        <dbReference type="ARBA" id="ARBA00022741"/>
    </source>
</evidence>
<dbReference type="InterPro" id="IPR017871">
    <property type="entry name" value="ABC_transporter-like_CS"/>
</dbReference>
<keyword evidence="4" id="KW-1003">Cell membrane</keyword>
<proteinExistence type="inferred from homology"/>
<evidence type="ECO:0000256" key="3">
    <source>
        <dbReference type="ARBA" id="ARBA00022458"/>
    </source>
</evidence>
<evidence type="ECO:0000256" key="6">
    <source>
        <dbReference type="ARBA" id="ARBA00022840"/>
    </source>
</evidence>